<evidence type="ECO:0000313" key="3">
    <source>
        <dbReference type="Proteomes" id="UP001176961"/>
    </source>
</evidence>
<comment type="caution">
    <text evidence="2">The sequence shown here is derived from an EMBL/GenBank/DDBJ whole genome shotgun (WGS) entry which is preliminary data.</text>
</comment>
<evidence type="ECO:0000256" key="1">
    <source>
        <dbReference type="SAM" id="SignalP"/>
    </source>
</evidence>
<sequence>MRFIILILVYFLIAFAKSQLADVDYTGDETGHTAHGTFEHERLNHPGLTDATGRIAISAGGAARPANANFAA</sequence>
<gene>
    <name evidence="2" type="ORF">CYNAS_LOCUS3729</name>
</gene>
<feature type="chain" id="PRO_5041432359" evidence="1">
    <location>
        <begin position="19"/>
        <end position="72"/>
    </location>
</feature>
<reference evidence="2" key="1">
    <citation type="submission" date="2023-07" db="EMBL/GenBank/DDBJ databases">
        <authorList>
            <consortium name="CYATHOMIX"/>
        </authorList>
    </citation>
    <scope>NUCLEOTIDE SEQUENCE</scope>
    <source>
        <strain evidence="2">N/A</strain>
    </source>
</reference>
<feature type="signal peptide" evidence="1">
    <location>
        <begin position="1"/>
        <end position="18"/>
    </location>
</feature>
<dbReference type="AlphaFoldDB" id="A0AA36DQ36"/>
<proteinExistence type="predicted"/>
<accession>A0AA36DQ36</accession>
<evidence type="ECO:0000313" key="2">
    <source>
        <dbReference type="EMBL" id="CAJ0591746.1"/>
    </source>
</evidence>
<dbReference type="Proteomes" id="UP001176961">
    <property type="component" value="Unassembled WGS sequence"/>
</dbReference>
<keyword evidence="3" id="KW-1185">Reference proteome</keyword>
<name>A0AA36DQ36_CYLNA</name>
<protein>
    <submittedName>
        <fullName evidence="2">Uncharacterized protein</fullName>
    </submittedName>
</protein>
<dbReference type="EMBL" id="CATQJL010000001">
    <property type="protein sequence ID" value="CAJ0591746.1"/>
    <property type="molecule type" value="Genomic_DNA"/>
</dbReference>
<organism evidence="2 3">
    <name type="scientific">Cylicocyclus nassatus</name>
    <name type="common">Nematode worm</name>
    <dbReference type="NCBI Taxonomy" id="53992"/>
    <lineage>
        <taxon>Eukaryota</taxon>
        <taxon>Metazoa</taxon>
        <taxon>Ecdysozoa</taxon>
        <taxon>Nematoda</taxon>
        <taxon>Chromadorea</taxon>
        <taxon>Rhabditida</taxon>
        <taxon>Rhabditina</taxon>
        <taxon>Rhabditomorpha</taxon>
        <taxon>Strongyloidea</taxon>
        <taxon>Strongylidae</taxon>
        <taxon>Cylicocyclus</taxon>
    </lineage>
</organism>
<keyword evidence="1" id="KW-0732">Signal</keyword>